<dbReference type="Gene3D" id="3.90.180.10">
    <property type="entry name" value="Medium-chain alcohol dehydrogenases, catalytic domain"/>
    <property type="match status" value="1"/>
</dbReference>
<evidence type="ECO:0000256" key="8">
    <source>
        <dbReference type="ARBA" id="ARBA00023098"/>
    </source>
</evidence>
<keyword evidence="8" id="KW-0443">Lipid metabolism</keyword>
<keyword evidence="15" id="KW-1185">Reference proteome</keyword>
<dbReference type="SUPFAM" id="SSF50129">
    <property type="entry name" value="GroES-like"/>
    <property type="match status" value="1"/>
</dbReference>
<proteinExistence type="inferred from homology"/>
<evidence type="ECO:0000313" key="14">
    <source>
        <dbReference type="EMBL" id="KAK9806305.1"/>
    </source>
</evidence>
<sequence length="304" mass="32207">MSCPEEVTFDILAAPINPSDINTVEGKYPVRPPLPAVPGNEGVGVVRGVGKQVQGLKEGDWVVPLVPGLGMWRQRGTFQATALHRVPSDLPLGAAATMCINPPTALRMLRDFVDLAAGDVVIQNGANSSVGQLVIQMAKARGIHTINLVRDKPERAVLEDKLRIMGATVVTTEQKLREAVGSANLPAPKLALNCVGGSASAAVAKMLGFGGTLVTYGGMSMQPITLPTSLFIFKDIQARGFWLTGGPRNQDLSTKKAILDEVVAMIQAGQIHTDTETMPLSKFQDALVASRQRSSGSKILLVPT</sequence>
<evidence type="ECO:0000256" key="11">
    <source>
        <dbReference type="ARBA" id="ARBA00038963"/>
    </source>
</evidence>
<dbReference type="CDD" id="cd08290">
    <property type="entry name" value="ETR"/>
    <property type="match status" value="1"/>
</dbReference>
<keyword evidence="3" id="KW-0444">Lipid biosynthesis</keyword>
<evidence type="ECO:0000256" key="9">
    <source>
        <dbReference type="ARBA" id="ARBA00023128"/>
    </source>
</evidence>
<organism evidence="14 15">
    <name type="scientific">[Myrmecia] bisecta</name>
    <dbReference type="NCBI Taxonomy" id="41462"/>
    <lineage>
        <taxon>Eukaryota</taxon>
        <taxon>Viridiplantae</taxon>
        <taxon>Chlorophyta</taxon>
        <taxon>core chlorophytes</taxon>
        <taxon>Trebouxiophyceae</taxon>
        <taxon>Trebouxiales</taxon>
        <taxon>Trebouxiaceae</taxon>
        <taxon>Myrmecia</taxon>
    </lineage>
</organism>
<evidence type="ECO:0000256" key="6">
    <source>
        <dbReference type="ARBA" id="ARBA00022946"/>
    </source>
</evidence>
<dbReference type="Pfam" id="PF08240">
    <property type="entry name" value="ADH_N"/>
    <property type="match status" value="1"/>
</dbReference>
<dbReference type="SMART" id="SM00829">
    <property type="entry name" value="PKS_ER"/>
    <property type="match status" value="1"/>
</dbReference>
<protein>
    <recommendedName>
        <fullName evidence="11">enoyl-[acyl-carrier-protein] reductase</fullName>
        <ecNumber evidence="11">1.3.1.104</ecNumber>
    </recommendedName>
</protein>
<dbReference type="EC" id="1.3.1.104" evidence="11"/>
<dbReference type="Proteomes" id="UP001489004">
    <property type="component" value="Unassembled WGS sequence"/>
</dbReference>
<dbReference type="SUPFAM" id="SSF51735">
    <property type="entry name" value="NAD(P)-binding Rossmann-fold domains"/>
    <property type="match status" value="1"/>
</dbReference>
<dbReference type="InterPro" id="IPR013154">
    <property type="entry name" value="ADH-like_N"/>
</dbReference>
<evidence type="ECO:0000256" key="5">
    <source>
        <dbReference type="ARBA" id="ARBA00022857"/>
    </source>
</evidence>
<evidence type="ECO:0000256" key="3">
    <source>
        <dbReference type="ARBA" id="ARBA00022516"/>
    </source>
</evidence>
<dbReference type="Pfam" id="PF00107">
    <property type="entry name" value="ADH_zinc_N"/>
    <property type="match status" value="1"/>
</dbReference>
<gene>
    <name evidence="14" type="ORF">WJX72_009439</name>
</gene>
<dbReference type="FunFam" id="3.40.50.720:FF:000112">
    <property type="entry name" value="Enoyl-[acyl-carrier-protein] reductase 1, mitochondrial"/>
    <property type="match status" value="1"/>
</dbReference>
<accession>A0AAW1P8L9</accession>
<dbReference type="InterPro" id="IPR011032">
    <property type="entry name" value="GroES-like_sf"/>
</dbReference>
<evidence type="ECO:0000256" key="7">
    <source>
        <dbReference type="ARBA" id="ARBA00023002"/>
    </source>
</evidence>
<evidence type="ECO:0000313" key="15">
    <source>
        <dbReference type="Proteomes" id="UP001489004"/>
    </source>
</evidence>
<dbReference type="EMBL" id="JALJOR010000014">
    <property type="protein sequence ID" value="KAK9806305.1"/>
    <property type="molecule type" value="Genomic_DNA"/>
</dbReference>
<dbReference type="InterPro" id="IPR051034">
    <property type="entry name" value="Mito_Enoyl-ACP_Reductase"/>
</dbReference>
<keyword evidence="6" id="KW-0809">Transit peptide</keyword>
<comment type="caution">
    <text evidence="14">The sequence shown here is derived from an EMBL/GenBank/DDBJ whole genome shotgun (WGS) entry which is preliminary data.</text>
</comment>
<dbReference type="Gene3D" id="3.40.50.720">
    <property type="entry name" value="NAD(P)-binding Rossmann-like Domain"/>
    <property type="match status" value="1"/>
</dbReference>
<evidence type="ECO:0000256" key="12">
    <source>
        <dbReference type="ARBA" id="ARBA00048843"/>
    </source>
</evidence>
<dbReference type="GO" id="GO:0006633">
    <property type="term" value="P:fatty acid biosynthetic process"/>
    <property type="evidence" value="ECO:0007669"/>
    <property type="project" value="UniProtKB-KW"/>
</dbReference>
<reference evidence="14 15" key="1">
    <citation type="journal article" date="2024" name="Nat. Commun.">
        <title>Phylogenomics reveals the evolutionary origins of lichenization in chlorophyte algae.</title>
        <authorList>
            <person name="Puginier C."/>
            <person name="Libourel C."/>
            <person name="Otte J."/>
            <person name="Skaloud P."/>
            <person name="Haon M."/>
            <person name="Grisel S."/>
            <person name="Petersen M."/>
            <person name="Berrin J.G."/>
            <person name="Delaux P.M."/>
            <person name="Dal Grande F."/>
            <person name="Keller J."/>
        </authorList>
    </citation>
    <scope>NUCLEOTIDE SEQUENCE [LARGE SCALE GENOMIC DNA]</scope>
    <source>
        <strain evidence="14 15">SAG 2043</strain>
    </source>
</reference>
<evidence type="ECO:0000259" key="13">
    <source>
        <dbReference type="SMART" id="SM00829"/>
    </source>
</evidence>
<comment type="catalytic activity">
    <reaction evidence="12">
        <text>a 2,3-saturated acyl-[ACP] + NADP(+) = a (2E)-enoyl-[ACP] + NADPH + H(+)</text>
        <dbReference type="Rhea" id="RHEA:22564"/>
        <dbReference type="Rhea" id="RHEA-COMP:9925"/>
        <dbReference type="Rhea" id="RHEA-COMP:9926"/>
        <dbReference type="ChEBI" id="CHEBI:15378"/>
        <dbReference type="ChEBI" id="CHEBI:57783"/>
        <dbReference type="ChEBI" id="CHEBI:58349"/>
        <dbReference type="ChEBI" id="CHEBI:78784"/>
        <dbReference type="ChEBI" id="CHEBI:78785"/>
        <dbReference type="EC" id="1.3.1.104"/>
    </reaction>
</comment>
<dbReference type="PANTHER" id="PTHR43981:SF2">
    <property type="entry name" value="ENOYL-[ACYL-CARRIER-PROTEIN] REDUCTASE, MITOCHONDRIAL"/>
    <property type="match status" value="1"/>
</dbReference>
<keyword evidence="5" id="KW-0521">NADP</keyword>
<keyword evidence="9" id="KW-0496">Mitochondrion</keyword>
<keyword evidence="4" id="KW-0276">Fatty acid metabolism</keyword>
<dbReference type="AlphaFoldDB" id="A0AAW1P8L9"/>
<dbReference type="InterPro" id="IPR036291">
    <property type="entry name" value="NAD(P)-bd_dom_sf"/>
</dbReference>
<name>A0AAW1P8L9_9CHLO</name>
<feature type="domain" description="Enoyl reductase (ER)" evidence="13">
    <location>
        <begin position="2"/>
        <end position="301"/>
    </location>
</feature>
<comment type="subcellular location">
    <subcellularLocation>
        <location evidence="1">Mitochondrion</location>
    </subcellularLocation>
</comment>
<dbReference type="GO" id="GO:0005739">
    <property type="term" value="C:mitochondrion"/>
    <property type="evidence" value="ECO:0007669"/>
    <property type="project" value="UniProtKB-SubCell"/>
</dbReference>
<evidence type="ECO:0000256" key="1">
    <source>
        <dbReference type="ARBA" id="ARBA00004173"/>
    </source>
</evidence>
<keyword evidence="10" id="KW-0275">Fatty acid biosynthesis</keyword>
<keyword evidence="7" id="KW-0560">Oxidoreductase</keyword>
<evidence type="ECO:0000256" key="2">
    <source>
        <dbReference type="ARBA" id="ARBA00010371"/>
    </source>
</evidence>
<dbReference type="InterPro" id="IPR020843">
    <property type="entry name" value="ER"/>
</dbReference>
<dbReference type="PANTHER" id="PTHR43981">
    <property type="entry name" value="ENOYL-[ACYL-CARRIER-PROTEIN] REDUCTASE, MITOCHONDRIAL"/>
    <property type="match status" value="1"/>
</dbReference>
<evidence type="ECO:0000256" key="10">
    <source>
        <dbReference type="ARBA" id="ARBA00023160"/>
    </source>
</evidence>
<comment type="similarity">
    <text evidence="2">Belongs to the zinc-containing alcohol dehydrogenase family. Quinone oxidoreductase subfamily.</text>
</comment>
<evidence type="ECO:0000256" key="4">
    <source>
        <dbReference type="ARBA" id="ARBA00022832"/>
    </source>
</evidence>
<dbReference type="InterPro" id="IPR013149">
    <property type="entry name" value="ADH-like_C"/>
</dbReference>
<dbReference type="GO" id="GO:0141148">
    <property type="term" value="F:enoyl-[acyl-carrier-protein] reductase (NADPH) activity"/>
    <property type="evidence" value="ECO:0007669"/>
    <property type="project" value="UniProtKB-EC"/>
</dbReference>